<dbReference type="RefSeq" id="WP_168420542.1">
    <property type="nucleotide sequence ID" value="NZ_CP136163.1"/>
</dbReference>
<organism evidence="1 2">
    <name type="scientific">Brevibacillus laterosporus</name>
    <name type="common">Bacillus laterosporus</name>
    <dbReference type="NCBI Taxonomy" id="1465"/>
    <lineage>
        <taxon>Bacteria</taxon>
        <taxon>Bacillati</taxon>
        <taxon>Bacillota</taxon>
        <taxon>Bacilli</taxon>
        <taxon>Bacillales</taxon>
        <taxon>Paenibacillaceae</taxon>
        <taxon>Brevibacillus</taxon>
    </lineage>
</organism>
<gene>
    <name evidence="1" type="ORF">O0554_26390</name>
</gene>
<dbReference type="AlphaFoldDB" id="A0AAP3DKY7"/>
<protein>
    <submittedName>
        <fullName evidence="1">Uncharacterized protein</fullName>
    </submittedName>
</protein>
<comment type="caution">
    <text evidence="1">The sequence shown here is derived from an EMBL/GenBank/DDBJ whole genome shotgun (WGS) entry which is preliminary data.</text>
</comment>
<reference evidence="1" key="1">
    <citation type="submission" date="2022-09" db="EMBL/GenBank/DDBJ databases">
        <title>Genome analysis and characterization of larvicidal activity of Brevibacillus strains.</title>
        <authorList>
            <person name="Patrusheva E.V."/>
            <person name="Izotova A.O."/>
            <person name="Toshchakov S.V."/>
            <person name="Sineoky S.P."/>
        </authorList>
    </citation>
    <scope>NUCLEOTIDE SEQUENCE</scope>
    <source>
        <strain evidence="1">VKPM_B-13247</strain>
    </source>
</reference>
<sequence>MEKKQIKVRAIESFEVYSFNDSELLGKIDEGEELIADLHEETEEYFTNDKEGREVYVGELDSSGQLQLEDCFVLI</sequence>
<accession>A0AAP3DKY7</accession>
<evidence type="ECO:0000313" key="1">
    <source>
        <dbReference type="EMBL" id="MCZ0810364.1"/>
    </source>
</evidence>
<evidence type="ECO:0000313" key="2">
    <source>
        <dbReference type="Proteomes" id="UP001077662"/>
    </source>
</evidence>
<dbReference type="Proteomes" id="UP001077662">
    <property type="component" value="Unassembled WGS sequence"/>
</dbReference>
<dbReference type="EMBL" id="JAPTNE010000074">
    <property type="protein sequence ID" value="MCZ0810364.1"/>
    <property type="molecule type" value="Genomic_DNA"/>
</dbReference>
<proteinExistence type="predicted"/>
<name>A0AAP3DKY7_BRELA</name>